<comment type="caution">
    <text evidence="2">The sequence shown here is derived from an EMBL/GenBank/DDBJ whole genome shotgun (WGS) entry which is preliminary data.</text>
</comment>
<reference evidence="2" key="1">
    <citation type="submission" date="2020-08" db="EMBL/GenBank/DDBJ databases">
        <title>Genome public.</title>
        <authorList>
            <person name="Liu C."/>
            <person name="Sun Q."/>
        </authorList>
    </citation>
    <scope>NUCLEOTIDE SEQUENCE</scope>
    <source>
        <strain evidence="2">BX7</strain>
    </source>
</reference>
<dbReference type="AlphaFoldDB" id="A0A926HUD3"/>
<dbReference type="EMBL" id="JACRSP010000003">
    <property type="protein sequence ID" value="MBC8536794.1"/>
    <property type="molecule type" value="Genomic_DNA"/>
</dbReference>
<dbReference type="InterPro" id="IPR035895">
    <property type="entry name" value="HPr-like_sf"/>
</dbReference>
<dbReference type="Proteomes" id="UP000620366">
    <property type="component" value="Unassembled WGS sequence"/>
</dbReference>
<sequence length="76" mass="8558">MKSVTIKLNSINDVKQFVNIVSKYDFDVDLVSGRYIIDAKSIMGIFSLDLANPIELEARGNEVDPLIDELEPFLVK</sequence>
<evidence type="ECO:0000313" key="3">
    <source>
        <dbReference type="Proteomes" id="UP000620366"/>
    </source>
</evidence>
<proteinExistence type="predicted"/>
<dbReference type="PROSITE" id="PS51350">
    <property type="entry name" value="PTS_HPR_DOM"/>
    <property type="match status" value="1"/>
</dbReference>
<evidence type="ECO:0000313" key="2">
    <source>
        <dbReference type="EMBL" id="MBC8536794.1"/>
    </source>
</evidence>
<evidence type="ECO:0000259" key="1">
    <source>
        <dbReference type="PROSITE" id="PS51350"/>
    </source>
</evidence>
<dbReference type="SUPFAM" id="SSF55594">
    <property type="entry name" value="HPr-like"/>
    <property type="match status" value="1"/>
</dbReference>
<protein>
    <submittedName>
        <fullName evidence="2">HPr family phosphocarrier protein</fullName>
    </submittedName>
</protein>
<dbReference type="Gene3D" id="3.30.1340.10">
    <property type="entry name" value="HPr-like"/>
    <property type="match status" value="1"/>
</dbReference>
<gene>
    <name evidence="2" type="ORF">H8695_08855</name>
</gene>
<dbReference type="Pfam" id="PF00381">
    <property type="entry name" value="PTS-HPr"/>
    <property type="match status" value="1"/>
</dbReference>
<feature type="domain" description="HPr" evidence="1">
    <location>
        <begin position="1"/>
        <end position="76"/>
    </location>
</feature>
<organism evidence="2 3">
    <name type="scientific">Feifania hominis</name>
    <dbReference type="NCBI Taxonomy" id="2763660"/>
    <lineage>
        <taxon>Bacteria</taxon>
        <taxon>Bacillati</taxon>
        <taxon>Bacillota</taxon>
        <taxon>Clostridia</taxon>
        <taxon>Eubacteriales</taxon>
        <taxon>Feifaniaceae</taxon>
        <taxon>Feifania</taxon>
    </lineage>
</organism>
<accession>A0A926HUD3</accession>
<name>A0A926HUD3_9FIRM</name>
<dbReference type="InterPro" id="IPR000032">
    <property type="entry name" value="HPr-like"/>
</dbReference>
<keyword evidence="3" id="KW-1185">Reference proteome</keyword>
<dbReference type="RefSeq" id="WP_249300699.1">
    <property type="nucleotide sequence ID" value="NZ_JACRSP010000003.1"/>
</dbReference>